<dbReference type="STRING" id="623281.SAMN05421747_11366"/>
<dbReference type="CDD" id="cd16030">
    <property type="entry name" value="iduronate-2-sulfatase"/>
    <property type="match status" value="1"/>
</dbReference>
<gene>
    <name evidence="9" type="ORF">SAMN05421747_11366</name>
</gene>
<feature type="chain" id="PRO_5011681090" evidence="7">
    <location>
        <begin position="19"/>
        <end position="484"/>
    </location>
</feature>
<reference evidence="9 10" key="1">
    <citation type="submission" date="2016-10" db="EMBL/GenBank/DDBJ databases">
        <authorList>
            <person name="de Groot N.N."/>
        </authorList>
    </citation>
    <scope>NUCLEOTIDE SEQUENCE [LARGE SCALE GENOMIC DNA]</scope>
    <source>
        <strain evidence="9 10">DSM 22900</strain>
    </source>
</reference>
<dbReference type="InterPro" id="IPR000917">
    <property type="entry name" value="Sulfatase_N"/>
</dbReference>
<evidence type="ECO:0000256" key="1">
    <source>
        <dbReference type="ARBA" id="ARBA00001913"/>
    </source>
</evidence>
<keyword evidence="10" id="KW-1185">Reference proteome</keyword>
<evidence type="ECO:0000256" key="4">
    <source>
        <dbReference type="ARBA" id="ARBA00022729"/>
    </source>
</evidence>
<sequence>MKLRGKLCLLLGIMLVNAVQMSTKGQQRKNILFLVVDDLRPDIGCYGDQRAYTPNIDKLAERGVVFRNAYCQQAVCSPSRTSMLTGLRPDETGVHDLQVHFRENLPGAVTLPQHFKGNGYFTASVGKIFHNSKRTLDSVSWTEEISPFDGNTYVLPENRSGKGKQRATEMADVPDTAYSDGKIAEDAIRLLAEAGRTDNPFFIAVGFKKPHAPFCAPKRYWDLYERSAFGVVHRERPVGSPELSFHQWQELRGYSDVPDAGPIPPEQEQELIHGYYACISYVDAQIGRLMDELETLGLSDSTIIVLWGDHGYHLGEQDLWCKSTNFELDVRVPLIIAAPGMAGNGSATDAMVESVDIYPTLNELCGIPMAGLSGISLRPLLAQPSMSWDYPAFSQFVRPYPAIHNSKRASHMGYSVRIPGWRCTYWYDLEKNTVAAKELYRLDNGGDMETENIVGKSARSRKAEKRLSYLLNQYRNGQYRKVQN</sequence>
<comment type="cofactor">
    <cofactor evidence="1">
        <name>Ca(2+)</name>
        <dbReference type="ChEBI" id="CHEBI:29108"/>
    </cofactor>
</comment>
<evidence type="ECO:0000259" key="8">
    <source>
        <dbReference type="Pfam" id="PF00884"/>
    </source>
</evidence>
<dbReference type="Proteomes" id="UP000199577">
    <property type="component" value="Unassembled WGS sequence"/>
</dbReference>
<dbReference type="PANTHER" id="PTHR45953">
    <property type="entry name" value="IDURONATE 2-SULFATASE"/>
    <property type="match status" value="1"/>
</dbReference>
<dbReference type="GO" id="GO:0046872">
    <property type="term" value="F:metal ion binding"/>
    <property type="evidence" value="ECO:0007669"/>
    <property type="project" value="UniProtKB-KW"/>
</dbReference>
<evidence type="ECO:0000256" key="6">
    <source>
        <dbReference type="ARBA" id="ARBA00022837"/>
    </source>
</evidence>
<evidence type="ECO:0000313" key="10">
    <source>
        <dbReference type="Proteomes" id="UP000199577"/>
    </source>
</evidence>
<evidence type="ECO:0000256" key="5">
    <source>
        <dbReference type="ARBA" id="ARBA00022801"/>
    </source>
</evidence>
<organism evidence="9 10">
    <name type="scientific">Parapedobacter composti</name>
    <dbReference type="NCBI Taxonomy" id="623281"/>
    <lineage>
        <taxon>Bacteria</taxon>
        <taxon>Pseudomonadati</taxon>
        <taxon>Bacteroidota</taxon>
        <taxon>Sphingobacteriia</taxon>
        <taxon>Sphingobacteriales</taxon>
        <taxon>Sphingobacteriaceae</taxon>
        <taxon>Parapedobacter</taxon>
    </lineage>
</organism>
<dbReference type="InterPro" id="IPR024607">
    <property type="entry name" value="Sulfatase_CS"/>
</dbReference>
<dbReference type="PANTHER" id="PTHR45953:SF1">
    <property type="entry name" value="IDURONATE 2-SULFATASE"/>
    <property type="match status" value="1"/>
</dbReference>
<keyword evidence="3" id="KW-0479">Metal-binding</keyword>
<dbReference type="InterPro" id="IPR017850">
    <property type="entry name" value="Alkaline_phosphatase_core_sf"/>
</dbReference>
<evidence type="ECO:0000313" key="9">
    <source>
        <dbReference type="EMBL" id="SFC52231.1"/>
    </source>
</evidence>
<dbReference type="SUPFAM" id="SSF53649">
    <property type="entry name" value="Alkaline phosphatase-like"/>
    <property type="match status" value="1"/>
</dbReference>
<evidence type="ECO:0000256" key="7">
    <source>
        <dbReference type="SAM" id="SignalP"/>
    </source>
</evidence>
<evidence type="ECO:0000256" key="3">
    <source>
        <dbReference type="ARBA" id="ARBA00022723"/>
    </source>
</evidence>
<name>A0A1I1JVG3_9SPHI</name>
<dbReference type="Pfam" id="PF00884">
    <property type="entry name" value="Sulfatase"/>
    <property type="match status" value="1"/>
</dbReference>
<proteinExistence type="inferred from homology"/>
<dbReference type="Gene3D" id="3.40.720.10">
    <property type="entry name" value="Alkaline Phosphatase, subunit A"/>
    <property type="match status" value="1"/>
</dbReference>
<evidence type="ECO:0000256" key="2">
    <source>
        <dbReference type="ARBA" id="ARBA00008779"/>
    </source>
</evidence>
<dbReference type="PROSITE" id="PS00149">
    <property type="entry name" value="SULFATASE_2"/>
    <property type="match status" value="1"/>
</dbReference>
<feature type="signal peptide" evidence="7">
    <location>
        <begin position="1"/>
        <end position="18"/>
    </location>
</feature>
<feature type="domain" description="Sulfatase N-terminal" evidence="8">
    <location>
        <begin position="29"/>
        <end position="367"/>
    </location>
</feature>
<dbReference type="EMBL" id="FOLL01000013">
    <property type="protein sequence ID" value="SFC52231.1"/>
    <property type="molecule type" value="Genomic_DNA"/>
</dbReference>
<keyword evidence="4 7" id="KW-0732">Signal</keyword>
<dbReference type="InterPro" id="IPR035874">
    <property type="entry name" value="IDS"/>
</dbReference>
<dbReference type="PROSITE" id="PS00523">
    <property type="entry name" value="SULFATASE_1"/>
    <property type="match status" value="1"/>
</dbReference>
<comment type="similarity">
    <text evidence="2">Belongs to the sulfatase family.</text>
</comment>
<dbReference type="AlphaFoldDB" id="A0A1I1JVG3"/>
<accession>A0A1I1JVG3</accession>
<keyword evidence="5" id="KW-0378">Hydrolase</keyword>
<keyword evidence="6" id="KW-0106">Calcium</keyword>
<dbReference type="GO" id="GO:0005737">
    <property type="term" value="C:cytoplasm"/>
    <property type="evidence" value="ECO:0007669"/>
    <property type="project" value="TreeGrafter"/>
</dbReference>
<protein>
    <submittedName>
        <fullName evidence="9">Iduronate 2-sulfatase</fullName>
    </submittedName>
</protein>
<dbReference type="GO" id="GO:0004423">
    <property type="term" value="F:iduronate-2-sulfatase activity"/>
    <property type="evidence" value="ECO:0007669"/>
    <property type="project" value="InterPro"/>
</dbReference>